<evidence type="ECO:0000256" key="3">
    <source>
        <dbReference type="SAM" id="SignalP"/>
    </source>
</evidence>
<dbReference type="PROSITE" id="PS01009">
    <property type="entry name" value="CRISP_1"/>
    <property type="match status" value="1"/>
</dbReference>
<dbReference type="OrthoDB" id="414826at2759"/>
<accession>A0A834I1N3</accession>
<dbReference type="PRINTS" id="PR00837">
    <property type="entry name" value="V5TPXLIKE"/>
</dbReference>
<dbReference type="AlphaFoldDB" id="A0A834I1N3"/>
<dbReference type="PRINTS" id="PR00838">
    <property type="entry name" value="V5ALLERGEN"/>
</dbReference>
<keyword evidence="2" id="KW-0964">Secreted</keyword>
<comment type="subcellular location">
    <subcellularLocation>
        <location evidence="1">Secreted</location>
    </subcellularLocation>
</comment>
<keyword evidence="3" id="KW-0732">Signal</keyword>
<sequence>MREYLLILVVVTAVQGNSYCDLSCRIGKESFQHTKCGPGLDCGSNFVEIGLTDDDRQYILDIHNYLRNKVALGYERRGRQPPVANMRVMNYDRELEFTAQCWINSCQWSPLRHDKCRGTALYNYVGQNLAYFGSTNPKIDKVKLTRNMILSWYDEVILFNNSWVYKTKNRGSRYPVGHYTQIVWANSAFIGCGMNYFTTNSSGIMWHHVMFGCNYAPGGNYLGASLYKVGKAATKCAENSTKNRQYRGLCGQSQRVKTSTNFTSSL</sequence>
<dbReference type="PANTHER" id="PTHR10334">
    <property type="entry name" value="CYSTEINE-RICH SECRETORY PROTEIN-RELATED"/>
    <property type="match status" value="1"/>
</dbReference>
<evidence type="ECO:0000256" key="1">
    <source>
        <dbReference type="ARBA" id="ARBA00004613"/>
    </source>
</evidence>
<dbReference type="Proteomes" id="UP000625711">
    <property type="component" value="Unassembled WGS sequence"/>
</dbReference>
<feature type="signal peptide" evidence="3">
    <location>
        <begin position="1"/>
        <end position="16"/>
    </location>
</feature>
<organism evidence="5 6">
    <name type="scientific">Rhynchophorus ferrugineus</name>
    <name type="common">Red palm weevil</name>
    <name type="synonym">Curculio ferrugineus</name>
    <dbReference type="NCBI Taxonomy" id="354439"/>
    <lineage>
        <taxon>Eukaryota</taxon>
        <taxon>Metazoa</taxon>
        <taxon>Ecdysozoa</taxon>
        <taxon>Arthropoda</taxon>
        <taxon>Hexapoda</taxon>
        <taxon>Insecta</taxon>
        <taxon>Pterygota</taxon>
        <taxon>Neoptera</taxon>
        <taxon>Endopterygota</taxon>
        <taxon>Coleoptera</taxon>
        <taxon>Polyphaga</taxon>
        <taxon>Cucujiformia</taxon>
        <taxon>Curculionidae</taxon>
        <taxon>Dryophthorinae</taxon>
        <taxon>Rhynchophorus</taxon>
    </lineage>
</organism>
<dbReference type="EMBL" id="JAACXV010013687">
    <property type="protein sequence ID" value="KAF7272810.1"/>
    <property type="molecule type" value="Genomic_DNA"/>
</dbReference>
<dbReference type="InterPro" id="IPR001283">
    <property type="entry name" value="CRISP-related"/>
</dbReference>
<evidence type="ECO:0000313" key="6">
    <source>
        <dbReference type="Proteomes" id="UP000625711"/>
    </source>
</evidence>
<dbReference type="InterPro" id="IPR014044">
    <property type="entry name" value="CAP_dom"/>
</dbReference>
<keyword evidence="6" id="KW-1185">Reference proteome</keyword>
<proteinExistence type="predicted"/>
<evidence type="ECO:0000259" key="4">
    <source>
        <dbReference type="SMART" id="SM00198"/>
    </source>
</evidence>
<name>A0A834I1N3_RHYFE</name>
<dbReference type="CDD" id="cd05380">
    <property type="entry name" value="CAP_euk"/>
    <property type="match status" value="1"/>
</dbReference>
<dbReference type="SMART" id="SM00198">
    <property type="entry name" value="SCP"/>
    <property type="match status" value="1"/>
</dbReference>
<dbReference type="Gene3D" id="3.40.33.10">
    <property type="entry name" value="CAP"/>
    <property type="match status" value="1"/>
</dbReference>
<feature type="domain" description="SCP" evidence="4">
    <location>
        <begin position="54"/>
        <end position="223"/>
    </location>
</feature>
<feature type="chain" id="PRO_5032635934" description="SCP domain-containing protein" evidence="3">
    <location>
        <begin position="17"/>
        <end position="266"/>
    </location>
</feature>
<gene>
    <name evidence="5" type="ORF">GWI33_014436</name>
</gene>
<dbReference type="SUPFAM" id="SSF55797">
    <property type="entry name" value="PR-1-like"/>
    <property type="match status" value="1"/>
</dbReference>
<evidence type="ECO:0000256" key="2">
    <source>
        <dbReference type="ARBA" id="ARBA00022525"/>
    </source>
</evidence>
<reference evidence="5" key="1">
    <citation type="submission" date="2020-08" db="EMBL/GenBank/DDBJ databases">
        <title>Genome sequencing and assembly of the red palm weevil Rhynchophorus ferrugineus.</title>
        <authorList>
            <person name="Dias G.B."/>
            <person name="Bergman C.M."/>
            <person name="Manee M."/>
        </authorList>
    </citation>
    <scope>NUCLEOTIDE SEQUENCE</scope>
    <source>
        <strain evidence="5">AA-2017</strain>
        <tissue evidence="5">Whole larva</tissue>
    </source>
</reference>
<evidence type="ECO:0000313" key="5">
    <source>
        <dbReference type="EMBL" id="KAF7272810.1"/>
    </source>
</evidence>
<protein>
    <recommendedName>
        <fullName evidence="4">SCP domain-containing protein</fullName>
    </recommendedName>
</protein>
<dbReference type="InterPro" id="IPR035940">
    <property type="entry name" value="CAP_sf"/>
</dbReference>
<dbReference type="Pfam" id="PF00188">
    <property type="entry name" value="CAP"/>
    <property type="match status" value="1"/>
</dbReference>
<comment type="caution">
    <text evidence="5">The sequence shown here is derived from an EMBL/GenBank/DDBJ whole genome shotgun (WGS) entry which is preliminary data.</text>
</comment>
<dbReference type="PROSITE" id="PS01010">
    <property type="entry name" value="CRISP_2"/>
    <property type="match status" value="1"/>
</dbReference>
<dbReference type="GO" id="GO:0005576">
    <property type="term" value="C:extracellular region"/>
    <property type="evidence" value="ECO:0007669"/>
    <property type="project" value="UniProtKB-SubCell"/>
</dbReference>
<dbReference type="InterPro" id="IPR002413">
    <property type="entry name" value="V5_allergen-like"/>
</dbReference>
<dbReference type="InterPro" id="IPR018244">
    <property type="entry name" value="Allrgn_V5/Tpx1_CS"/>
</dbReference>